<evidence type="ECO:0000259" key="2">
    <source>
        <dbReference type="Pfam" id="PF04865"/>
    </source>
</evidence>
<evidence type="ECO:0000313" key="5">
    <source>
        <dbReference type="EMBL" id="EFE85966.1"/>
    </source>
</evidence>
<feature type="domain" description="Baseplate J-like C-terminal" evidence="4">
    <location>
        <begin position="264"/>
        <end position="352"/>
    </location>
</feature>
<dbReference type="Pfam" id="PF26079">
    <property type="entry name" value="Baseplate_J_C"/>
    <property type="match status" value="1"/>
</dbReference>
<accession>D4CX46</accession>
<evidence type="ECO:0000256" key="1">
    <source>
        <dbReference type="ARBA" id="ARBA00038087"/>
    </source>
</evidence>
<dbReference type="EMBL" id="ACJY01000099">
    <property type="protein sequence ID" value="EFE85966.1"/>
    <property type="molecule type" value="Genomic_DNA"/>
</dbReference>
<dbReference type="RefSeq" id="WP_005974599.1">
    <property type="nucleotide sequence ID" value="NZ_GG665898.1"/>
</dbReference>
<dbReference type="InterPro" id="IPR058531">
    <property type="entry name" value="Baseplate_J_M"/>
</dbReference>
<feature type="domain" description="Baseplate J-like central" evidence="3">
    <location>
        <begin position="185"/>
        <end position="257"/>
    </location>
</feature>
<evidence type="ECO:0000313" key="6">
    <source>
        <dbReference type="Proteomes" id="UP000003748"/>
    </source>
</evidence>
<dbReference type="InterPro" id="IPR058530">
    <property type="entry name" value="Baseplate_J-like_C"/>
</dbReference>
<dbReference type="PANTHER" id="PTHR37829:SF3">
    <property type="entry name" value="PROTEIN JAYE-RELATED"/>
    <property type="match status" value="1"/>
</dbReference>
<comment type="similarity">
    <text evidence="1">Belongs to the Mu gp47/PBSX XkdT family.</text>
</comment>
<name>D4CX46_9FUSO</name>
<dbReference type="OrthoDB" id="7565172at2"/>
<organism evidence="5 6">
    <name type="scientific">Fusobacterium periodonticum ATCC 33693</name>
    <dbReference type="NCBI Taxonomy" id="546275"/>
    <lineage>
        <taxon>Bacteria</taxon>
        <taxon>Fusobacteriati</taxon>
        <taxon>Fusobacteriota</taxon>
        <taxon>Fusobacteriia</taxon>
        <taxon>Fusobacteriales</taxon>
        <taxon>Fusobacteriaceae</taxon>
        <taxon>Fusobacterium</taxon>
    </lineage>
</organism>
<evidence type="ECO:0000259" key="4">
    <source>
        <dbReference type="Pfam" id="PF26079"/>
    </source>
</evidence>
<dbReference type="Pfam" id="PF26078">
    <property type="entry name" value="Baseplate_J_M"/>
    <property type="match status" value="1"/>
</dbReference>
<dbReference type="Pfam" id="PF04865">
    <property type="entry name" value="Baseplate_J"/>
    <property type="match status" value="1"/>
</dbReference>
<dbReference type="STRING" id="546275.FUSPEROL_02006"/>
<sequence>MKDKIELRNNFLDNLKNPLSKMEGTYNFDIAATFGITAEEVYKELEFWEKQTFIDTATEDEYVDKHALMFGVKRRVGTKAKGTLKITGKANSIIEEDTIFLNRDGIKYKSLRKEYLSTAGVAEIEIECLSEGKIGNAAIGEITTFEIQNSNIYSVTNEKEIINGYDKEPNSVLVARAKEKATRPAHSGNIYDYEQWAKQVDGVGKVLVKPLWNGNGTVKVLIANYNNDIADSSLIQKVRERIQSDDGRPVGADVTIESFRAKTINIEVNTILKSGYALSDVKEKIESLLKAVIKTGNVTFEKANKTILSINRLEKAILEIDGVNDNFVKVNNSNSNIEIADDEILVVRTVIINEQ</sequence>
<dbReference type="AlphaFoldDB" id="D4CX46"/>
<reference evidence="5 6" key="1">
    <citation type="submission" date="2010-02" db="EMBL/GenBank/DDBJ databases">
        <authorList>
            <person name="Weinstock G."/>
            <person name="Sodergren E."/>
            <person name="Clifton S."/>
            <person name="Fulton L."/>
            <person name="Fulton B."/>
            <person name="Courtney L."/>
            <person name="Fronick C."/>
            <person name="Harrison M."/>
            <person name="Strong C."/>
            <person name="Farmer C."/>
            <person name="Delahaunty K."/>
            <person name="Markovic C."/>
            <person name="Hall O."/>
            <person name="Minx P."/>
            <person name="Tomlinson C."/>
            <person name="Mitreva M."/>
            <person name="Nelson J."/>
            <person name="Hou S."/>
            <person name="Wollam A."/>
            <person name="Pepin K.H."/>
            <person name="Johnson M."/>
            <person name="Bhonagiri V."/>
            <person name="Zhang X."/>
            <person name="Suruliraj S."/>
            <person name="Warren W."/>
            <person name="Chinwalla A."/>
            <person name="Mardis E.R."/>
            <person name="Wilson R.K."/>
        </authorList>
    </citation>
    <scope>NUCLEOTIDE SEQUENCE [LARGE SCALE GENOMIC DNA]</scope>
    <source>
        <strain evidence="5 6">ATCC 33693</strain>
    </source>
</reference>
<proteinExistence type="inferred from homology"/>
<dbReference type="PANTHER" id="PTHR37829">
    <property type="entry name" value="PHAGE-LIKE ELEMENT PBSX PROTEIN XKDT"/>
    <property type="match status" value="1"/>
</dbReference>
<evidence type="ECO:0000259" key="3">
    <source>
        <dbReference type="Pfam" id="PF26078"/>
    </source>
</evidence>
<feature type="domain" description="Baseplate protein J-like barrel" evidence="2">
    <location>
        <begin position="83"/>
        <end position="164"/>
    </location>
</feature>
<gene>
    <name evidence="5" type="ORF">FUSPEROL_02006</name>
</gene>
<dbReference type="HOGENOM" id="CLU_039609_0_0_0"/>
<dbReference type="Proteomes" id="UP000003748">
    <property type="component" value="Unassembled WGS sequence"/>
</dbReference>
<comment type="caution">
    <text evidence="5">The sequence shown here is derived from an EMBL/GenBank/DDBJ whole genome shotgun (WGS) entry which is preliminary data.</text>
</comment>
<dbReference type="InterPro" id="IPR052399">
    <property type="entry name" value="Phage_Baseplate_Assmbl_Protein"/>
</dbReference>
<dbReference type="eggNOG" id="COG3299">
    <property type="taxonomic scope" value="Bacteria"/>
</dbReference>
<dbReference type="GeneID" id="78420197"/>
<dbReference type="InterPro" id="IPR006949">
    <property type="entry name" value="Barrel_Baseplate_J-like"/>
</dbReference>
<protein>
    <submittedName>
        <fullName evidence="5">Baseplate J-like protein</fullName>
    </submittedName>
</protein>